<keyword evidence="2 6" id="KW-0808">Transferase</keyword>
<evidence type="ECO:0000313" key="9">
    <source>
        <dbReference type="Proteomes" id="UP000183018"/>
    </source>
</evidence>
<accession>A0A1I3K516</accession>
<keyword evidence="9" id="KW-1185">Reference proteome</keyword>
<dbReference type="AlphaFoldDB" id="A0A1I3K516"/>
<dbReference type="NCBIfam" id="TIGR00639">
    <property type="entry name" value="PurN"/>
    <property type="match status" value="1"/>
</dbReference>
<dbReference type="CDD" id="cd08645">
    <property type="entry name" value="FMT_core_GART"/>
    <property type="match status" value="1"/>
</dbReference>
<sequence length="224" mass="24055">MPPSCNVVVLLSGTGSNLQALIDSSADGENPARIAAVIANRSDAYGLQRAQAAGIATRVLEHGDYQGRDAFDAALMQTIDGFDPQLVVLAGFMRILTPTFVRHYHGRLLNIHPSLLPRHKGLHTHQRALEAGDTEHGCSVHFVTEELDGGPLVVQAVIPVHSQDTAASLAQRVHAEEHRIYPLAVRWFAEGRLLLTDAGPQFDGVALPPTGYPINSKETPCAAP</sequence>
<dbReference type="InterPro" id="IPR001555">
    <property type="entry name" value="GART_AS"/>
</dbReference>
<proteinExistence type="inferred from homology"/>
<dbReference type="GO" id="GO:0004644">
    <property type="term" value="F:phosphoribosylglycinamide formyltransferase activity"/>
    <property type="evidence" value="ECO:0007669"/>
    <property type="project" value="UniProtKB-UniRule"/>
</dbReference>
<feature type="binding site" evidence="6">
    <location>
        <begin position="93"/>
        <end position="96"/>
    </location>
    <ligand>
        <name>(6R)-10-formyltetrahydrofolate</name>
        <dbReference type="ChEBI" id="CHEBI:195366"/>
    </ligand>
</feature>
<feature type="binding site" evidence="6">
    <location>
        <begin position="15"/>
        <end position="17"/>
    </location>
    <ligand>
        <name>N(1)-(5-phospho-beta-D-ribosyl)glycinamide</name>
        <dbReference type="ChEBI" id="CHEBI:143788"/>
    </ligand>
</feature>
<dbReference type="PANTHER" id="PTHR43369">
    <property type="entry name" value="PHOSPHORIBOSYLGLYCINAMIDE FORMYLTRANSFERASE"/>
    <property type="match status" value="1"/>
</dbReference>
<evidence type="ECO:0000259" key="7">
    <source>
        <dbReference type="Pfam" id="PF00551"/>
    </source>
</evidence>
<comment type="function">
    <text evidence="6">Catalyzes the transfer of a formyl group from 10-formyltetrahydrofolate to 5-phospho-ribosyl-glycinamide (GAR), producing 5-phospho-ribosyl-N-formylglycinamide (FGAR) and tetrahydrofolate.</text>
</comment>
<dbReference type="Gene3D" id="3.40.50.170">
    <property type="entry name" value="Formyl transferase, N-terminal domain"/>
    <property type="match status" value="1"/>
</dbReference>
<dbReference type="HAMAP" id="MF_01930">
    <property type="entry name" value="PurN"/>
    <property type="match status" value="1"/>
</dbReference>
<organism evidence="8 9">
    <name type="scientific">Phytopseudomonas argentinensis</name>
    <dbReference type="NCBI Taxonomy" id="289370"/>
    <lineage>
        <taxon>Bacteria</taxon>
        <taxon>Pseudomonadati</taxon>
        <taxon>Pseudomonadota</taxon>
        <taxon>Gammaproteobacteria</taxon>
        <taxon>Pseudomonadales</taxon>
        <taxon>Pseudomonadaceae</taxon>
        <taxon>Phytopseudomonas</taxon>
    </lineage>
</organism>
<dbReference type="GO" id="GO:0006189">
    <property type="term" value="P:'de novo' IMP biosynthetic process"/>
    <property type="evidence" value="ECO:0007669"/>
    <property type="project" value="UniProtKB-UniRule"/>
</dbReference>
<reference evidence="9" key="1">
    <citation type="submission" date="2016-10" db="EMBL/GenBank/DDBJ databases">
        <authorList>
            <person name="Varghese N."/>
            <person name="Submissions S."/>
        </authorList>
    </citation>
    <scope>NUCLEOTIDE SEQUENCE [LARGE SCALE GENOMIC DNA]</scope>
    <source>
        <strain evidence="9">LMG 22563</strain>
    </source>
</reference>
<dbReference type="InterPro" id="IPR002376">
    <property type="entry name" value="Formyl_transf_N"/>
</dbReference>
<comment type="catalytic activity">
    <reaction evidence="5 6">
        <text>N(1)-(5-phospho-beta-D-ribosyl)glycinamide + (6R)-10-formyltetrahydrofolate = N(2)-formyl-N(1)-(5-phospho-beta-D-ribosyl)glycinamide + (6S)-5,6,7,8-tetrahydrofolate + H(+)</text>
        <dbReference type="Rhea" id="RHEA:15053"/>
        <dbReference type="ChEBI" id="CHEBI:15378"/>
        <dbReference type="ChEBI" id="CHEBI:57453"/>
        <dbReference type="ChEBI" id="CHEBI:143788"/>
        <dbReference type="ChEBI" id="CHEBI:147286"/>
        <dbReference type="ChEBI" id="CHEBI:195366"/>
        <dbReference type="EC" id="2.1.2.2"/>
    </reaction>
</comment>
<name>A0A1I3K516_9GAMM</name>
<evidence type="ECO:0000256" key="6">
    <source>
        <dbReference type="HAMAP-Rule" id="MF_01930"/>
    </source>
</evidence>
<dbReference type="RefSeq" id="WP_074883335.1">
    <property type="nucleotide sequence ID" value="NZ_FORC01000002.1"/>
</dbReference>
<feature type="active site" description="Proton donor" evidence="6">
    <location>
        <position position="112"/>
    </location>
</feature>
<dbReference type="GO" id="GO:0005829">
    <property type="term" value="C:cytosol"/>
    <property type="evidence" value="ECO:0007669"/>
    <property type="project" value="TreeGrafter"/>
</dbReference>
<comment type="similarity">
    <text evidence="4 6">Belongs to the GART family.</text>
</comment>
<gene>
    <name evidence="6" type="primary">purN</name>
    <name evidence="8" type="ORF">SAMN05216602_2274</name>
</gene>
<dbReference type="EC" id="2.1.2.2" evidence="6"/>
<dbReference type="UniPathway" id="UPA00074">
    <property type="reaction ID" value="UER00126"/>
</dbReference>
<feature type="site" description="Raises pKa of active site His" evidence="6">
    <location>
        <position position="148"/>
    </location>
</feature>
<dbReference type="STRING" id="289370.SAMN05216602_2274"/>
<dbReference type="InterPro" id="IPR036477">
    <property type="entry name" value="Formyl_transf_N_sf"/>
</dbReference>
<dbReference type="PROSITE" id="PS00373">
    <property type="entry name" value="GART"/>
    <property type="match status" value="1"/>
</dbReference>
<feature type="binding site" evidence="6">
    <location>
        <position position="110"/>
    </location>
    <ligand>
        <name>(6R)-10-formyltetrahydrofolate</name>
        <dbReference type="ChEBI" id="CHEBI:195366"/>
    </ligand>
</feature>
<evidence type="ECO:0000256" key="2">
    <source>
        <dbReference type="ARBA" id="ARBA00022679"/>
    </source>
</evidence>
<dbReference type="EMBL" id="FORC01000002">
    <property type="protein sequence ID" value="SFI67400.1"/>
    <property type="molecule type" value="Genomic_DNA"/>
</dbReference>
<dbReference type="SUPFAM" id="SSF53328">
    <property type="entry name" value="Formyltransferase"/>
    <property type="match status" value="1"/>
</dbReference>
<dbReference type="PANTHER" id="PTHR43369:SF2">
    <property type="entry name" value="PHOSPHORIBOSYLGLYCINAMIDE FORMYLTRANSFERASE"/>
    <property type="match status" value="1"/>
</dbReference>
<feature type="binding site" evidence="6">
    <location>
        <position position="68"/>
    </location>
    <ligand>
        <name>(6R)-10-formyltetrahydrofolate</name>
        <dbReference type="ChEBI" id="CHEBI:195366"/>
    </ligand>
</feature>
<feature type="domain" description="Formyl transferase N-terminal" evidence="7">
    <location>
        <begin position="6"/>
        <end position="185"/>
    </location>
</feature>
<dbReference type="InterPro" id="IPR004607">
    <property type="entry name" value="GART"/>
</dbReference>
<dbReference type="OrthoDB" id="9806170at2"/>
<evidence type="ECO:0000256" key="4">
    <source>
        <dbReference type="ARBA" id="ARBA00038440"/>
    </source>
</evidence>
<dbReference type="Pfam" id="PF00551">
    <property type="entry name" value="Formyl_trans_N"/>
    <property type="match status" value="1"/>
</dbReference>
<protein>
    <recommendedName>
        <fullName evidence="6">Phosphoribosylglycinamide formyltransferase</fullName>
        <ecNumber evidence="6">2.1.2.2</ecNumber>
    </recommendedName>
    <alternativeName>
        <fullName evidence="6">5'-phosphoribosylglycinamide transformylase</fullName>
    </alternativeName>
    <alternativeName>
        <fullName evidence="6">GAR transformylase</fullName>
        <shortName evidence="6">GART</shortName>
    </alternativeName>
</protein>
<evidence type="ECO:0000256" key="1">
    <source>
        <dbReference type="ARBA" id="ARBA00005054"/>
    </source>
</evidence>
<evidence type="ECO:0000313" key="8">
    <source>
        <dbReference type="EMBL" id="SFI67400.1"/>
    </source>
</evidence>
<comment type="pathway">
    <text evidence="1 6">Purine metabolism; IMP biosynthesis via de novo pathway; N(2)-formyl-N(1)-(5-phospho-D-ribosyl)glycinamide from N(1)-(5-phospho-D-ribosyl)glycinamide (10-formyl THF route): step 1/1.</text>
</comment>
<dbReference type="Proteomes" id="UP000183018">
    <property type="component" value="Unassembled WGS sequence"/>
</dbReference>
<evidence type="ECO:0000256" key="5">
    <source>
        <dbReference type="ARBA" id="ARBA00047664"/>
    </source>
</evidence>
<keyword evidence="3 6" id="KW-0658">Purine biosynthesis</keyword>
<evidence type="ECO:0000256" key="3">
    <source>
        <dbReference type="ARBA" id="ARBA00022755"/>
    </source>
</evidence>